<dbReference type="AlphaFoldDB" id="A0A1F5ENN2"/>
<dbReference type="Proteomes" id="UP000176865">
    <property type="component" value="Unassembled WGS sequence"/>
</dbReference>
<proteinExistence type="predicted"/>
<organism evidence="1 2">
    <name type="scientific">Candidatus Campbellbacteria bacterium RIFCSPLOWO2_01_FULL_34_15</name>
    <dbReference type="NCBI Taxonomy" id="1797579"/>
    <lineage>
        <taxon>Bacteria</taxon>
        <taxon>Candidatus Campbelliibacteriota</taxon>
    </lineage>
</organism>
<evidence type="ECO:0000313" key="2">
    <source>
        <dbReference type="Proteomes" id="UP000176865"/>
    </source>
</evidence>
<evidence type="ECO:0000313" key="1">
    <source>
        <dbReference type="EMBL" id="OGD68846.1"/>
    </source>
</evidence>
<accession>A0A1F5ENN2</accession>
<comment type="caution">
    <text evidence="1">The sequence shown here is derived from an EMBL/GenBank/DDBJ whole genome shotgun (WGS) entry which is preliminary data.</text>
</comment>
<reference evidence="1 2" key="1">
    <citation type="journal article" date="2016" name="Nat. Commun.">
        <title>Thousands of microbial genomes shed light on interconnected biogeochemical processes in an aquifer system.</title>
        <authorList>
            <person name="Anantharaman K."/>
            <person name="Brown C.T."/>
            <person name="Hug L.A."/>
            <person name="Sharon I."/>
            <person name="Castelle C.J."/>
            <person name="Probst A.J."/>
            <person name="Thomas B.C."/>
            <person name="Singh A."/>
            <person name="Wilkins M.J."/>
            <person name="Karaoz U."/>
            <person name="Brodie E.L."/>
            <person name="Williams K.H."/>
            <person name="Hubbard S.S."/>
            <person name="Banfield J.F."/>
        </authorList>
    </citation>
    <scope>NUCLEOTIDE SEQUENCE [LARGE SCALE GENOMIC DNA]</scope>
</reference>
<dbReference type="STRING" id="1797579.A2996_02305"/>
<sequence>MNEIYNIKYVDAFYIDSSYGINKKLGKTKLFTHEAYGYVQKNKDNIVITFIKEKTASLERINKKNDLVKGLIIPDTAILSESLKFKTDAIEKISLRSYISVVWRDVVFVSNEPRYDCSLMYTEGFLFRVEKDHIVIKNPETIRTYPKPIKNHPSEKPLFYIIPKSFIKEIVEIK</sequence>
<gene>
    <name evidence="1" type="ORF">A2996_02305</name>
</gene>
<dbReference type="EMBL" id="MFAB01000014">
    <property type="protein sequence ID" value="OGD68846.1"/>
    <property type="molecule type" value="Genomic_DNA"/>
</dbReference>
<protein>
    <submittedName>
        <fullName evidence="1">Uncharacterized protein</fullName>
    </submittedName>
</protein>
<name>A0A1F5ENN2_9BACT</name>